<organism evidence="2 3">
    <name type="scientific">Actinoplanes cyaneus</name>
    <dbReference type="NCBI Taxonomy" id="52696"/>
    <lineage>
        <taxon>Bacteria</taxon>
        <taxon>Bacillati</taxon>
        <taxon>Actinomycetota</taxon>
        <taxon>Actinomycetes</taxon>
        <taxon>Micromonosporales</taxon>
        <taxon>Micromonosporaceae</taxon>
        <taxon>Actinoplanes</taxon>
    </lineage>
</organism>
<comment type="caution">
    <text evidence="2">The sequence shown here is derived from an EMBL/GenBank/DDBJ whole genome shotgun (WGS) entry which is preliminary data.</text>
</comment>
<evidence type="ECO:0000313" key="3">
    <source>
        <dbReference type="Proteomes" id="UP000619479"/>
    </source>
</evidence>
<protein>
    <recommendedName>
        <fullName evidence="4">Secreted protein</fullName>
    </recommendedName>
</protein>
<feature type="chain" id="PRO_5037481953" description="Secreted protein" evidence="1">
    <location>
        <begin position="35"/>
        <end position="206"/>
    </location>
</feature>
<keyword evidence="1" id="KW-0732">Signal</keyword>
<dbReference type="EMBL" id="BOMH01000013">
    <property type="protein sequence ID" value="GID63699.1"/>
    <property type="molecule type" value="Genomic_DNA"/>
</dbReference>
<accession>A0A919IDD5</accession>
<gene>
    <name evidence="2" type="ORF">Acy02nite_15800</name>
</gene>
<evidence type="ECO:0008006" key="4">
    <source>
        <dbReference type="Google" id="ProtNLM"/>
    </source>
</evidence>
<name>A0A919IDD5_9ACTN</name>
<dbReference type="AlphaFoldDB" id="A0A919IDD5"/>
<dbReference type="InterPro" id="IPR021851">
    <property type="entry name" value="DUF3455"/>
</dbReference>
<evidence type="ECO:0000313" key="2">
    <source>
        <dbReference type="EMBL" id="GID63699.1"/>
    </source>
</evidence>
<keyword evidence="3" id="KW-1185">Reference proteome</keyword>
<sequence>MFATKRSRIRAIALTGSLVAAGVTVGAVTFNASAAETTVATSAAASNTNAVAPVTNAIPEAIRPPAGSRPVGAYVVTTGTQNYTCAVPAGATTGNYPAASTPEAQLLGTGGRIHHFAGPSWQSVRDSSLVTAAKKAESKRDGTIAELLLTVTSHAGKGVLSKADWINRLYTSGGVAPTTPCTSGQTVKVPYKALYVFWDDPAIPAV</sequence>
<dbReference type="Proteomes" id="UP000619479">
    <property type="component" value="Unassembled WGS sequence"/>
</dbReference>
<dbReference type="RefSeq" id="WP_203739144.1">
    <property type="nucleotide sequence ID" value="NZ_BAAAUC010000023.1"/>
</dbReference>
<reference evidence="2" key="1">
    <citation type="submission" date="2021-01" db="EMBL/GenBank/DDBJ databases">
        <title>Whole genome shotgun sequence of Actinoplanes cyaneus NBRC 14990.</title>
        <authorList>
            <person name="Komaki H."/>
            <person name="Tamura T."/>
        </authorList>
    </citation>
    <scope>NUCLEOTIDE SEQUENCE</scope>
    <source>
        <strain evidence="2">NBRC 14990</strain>
    </source>
</reference>
<dbReference type="Pfam" id="PF11937">
    <property type="entry name" value="DUF3455"/>
    <property type="match status" value="1"/>
</dbReference>
<proteinExistence type="predicted"/>
<dbReference type="PANTHER" id="PTHR35567">
    <property type="entry name" value="MALATE DEHYDROGENASE (AFU_ORTHOLOGUE AFUA_2G13800)"/>
    <property type="match status" value="1"/>
</dbReference>
<feature type="signal peptide" evidence="1">
    <location>
        <begin position="1"/>
        <end position="34"/>
    </location>
</feature>
<evidence type="ECO:0000256" key="1">
    <source>
        <dbReference type="SAM" id="SignalP"/>
    </source>
</evidence>
<dbReference type="PANTHER" id="PTHR35567:SF1">
    <property type="entry name" value="CONSERVED FUNGAL PROTEIN (AFU_ORTHOLOGUE AFUA_1G14230)"/>
    <property type="match status" value="1"/>
</dbReference>